<dbReference type="Pfam" id="PF00651">
    <property type="entry name" value="BTB"/>
    <property type="match status" value="2"/>
</dbReference>
<evidence type="ECO:0000256" key="4">
    <source>
        <dbReference type="ARBA" id="ARBA00022692"/>
    </source>
</evidence>
<evidence type="ECO:0000256" key="12">
    <source>
        <dbReference type="PIRSR" id="PIRSR607992-2"/>
    </source>
</evidence>
<name>A0A914HI67_GLORO</name>
<dbReference type="SMART" id="SM00225">
    <property type="entry name" value="BTB"/>
    <property type="match status" value="1"/>
</dbReference>
<dbReference type="Gene3D" id="2.120.10.80">
    <property type="entry name" value="Kelch-type beta propeller"/>
    <property type="match status" value="2"/>
</dbReference>
<feature type="compositionally biased region" description="Polar residues" evidence="13">
    <location>
        <begin position="139"/>
        <end position="151"/>
    </location>
</feature>
<protein>
    <submittedName>
        <fullName evidence="17">BTB domain-containing protein</fullName>
    </submittedName>
</protein>
<dbReference type="Pfam" id="PF01344">
    <property type="entry name" value="Kelch_1"/>
    <property type="match status" value="3"/>
</dbReference>
<dbReference type="PANTHER" id="PTHR45632">
    <property type="entry name" value="LD33804P"/>
    <property type="match status" value="1"/>
</dbReference>
<feature type="compositionally biased region" description="Low complexity" evidence="13">
    <location>
        <begin position="152"/>
        <end position="166"/>
    </location>
</feature>
<comment type="subcellular location">
    <subcellularLocation>
        <location evidence="1">Mitochondrion inner membrane</location>
        <topology evidence="1">Multi-pass membrane protein</topology>
    </subcellularLocation>
</comment>
<keyword evidence="10 14" id="KW-0472">Membrane</keyword>
<evidence type="ECO:0000256" key="10">
    <source>
        <dbReference type="ARBA" id="ARBA00023136"/>
    </source>
</evidence>
<accession>A0A914HI67</accession>
<keyword evidence="12" id="KW-0408">Iron</keyword>
<keyword evidence="4 14" id="KW-0812">Transmembrane</keyword>
<feature type="region of interest" description="Disordered" evidence="13">
    <location>
        <begin position="139"/>
        <end position="166"/>
    </location>
</feature>
<dbReference type="SMART" id="SM00612">
    <property type="entry name" value="Kelch"/>
    <property type="match status" value="4"/>
</dbReference>
<keyword evidence="9" id="KW-0496">Mitochondrion</keyword>
<proteinExistence type="inferred from homology"/>
<feature type="transmembrane region" description="Helical" evidence="14">
    <location>
        <begin position="857"/>
        <end position="875"/>
    </location>
</feature>
<feature type="binding site" evidence="11">
    <location>
        <position position="878"/>
    </location>
    <ligand>
        <name>a ubiquinone</name>
        <dbReference type="ChEBI" id="CHEBI:16389"/>
        <note>ligand shared with IP/SDHB</note>
    </ligand>
</feature>
<dbReference type="GO" id="GO:0005743">
    <property type="term" value="C:mitochondrial inner membrane"/>
    <property type="evidence" value="ECO:0007669"/>
    <property type="project" value="UniProtKB-SubCell"/>
</dbReference>
<dbReference type="InterPro" id="IPR000210">
    <property type="entry name" value="BTB/POZ_dom"/>
</dbReference>
<dbReference type="Proteomes" id="UP000887572">
    <property type="component" value="Unplaced"/>
</dbReference>
<reference evidence="17" key="1">
    <citation type="submission" date="2022-11" db="UniProtKB">
        <authorList>
            <consortium name="WormBaseParasite"/>
        </authorList>
    </citation>
    <scope>IDENTIFICATION</scope>
</reference>
<keyword evidence="12" id="KW-0479">Metal-binding</keyword>
<feature type="compositionally biased region" description="Polar residues" evidence="13">
    <location>
        <begin position="1"/>
        <end position="18"/>
    </location>
</feature>
<dbReference type="PROSITE" id="PS50097">
    <property type="entry name" value="BTB"/>
    <property type="match status" value="1"/>
</dbReference>
<dbReference type="SUPFAM" id="SSF54695">
    <property type="entry name" value="POZ domain"/>
    <property type="match status" value="1"/>
</dbReference>
<evidence type="ECO:0000256" key="6">
    <source>
        <dbReference type="ARBA" id="ARBA00022792"/>
    </source>
</evidence>
<organism evidence="16 17">
    <name type="scientific">Globodera rostochiensis</name>
    <name type="common">Golden nematode worm</name>
    <name type="synonym">Heterodera rostochiensis</name>
    <dbReference type="NCBI Taxonomy" id="31243"/>
    <lineage>
        <taxon>Eukaryota</taxon>
        <taxon>Metazoa</taxon>
        <taxon>Ecdysozoa</taxon>
        <taxon>Nematoda</taxon>
        <taxon>Chromadorea</taxon>
        <taxon>Rhabditida</taxon>
        <taxon>Tylenchina</taxon>
        <taxon>Tylenchomorpha</taxon>
        <taxon>Tylenchoidea</taxon>
        <taxon>Heteroderidae</taxon>
        <taxon>Heteroderinae</taxon>
        <taxon>Globodera</taxon>
    </lineage>
</organism>
<dbReference type="InterPro" id="IPR006652">
    <property type="entry name" value="Kelch_1"/>
</dbReference>
<feature type="binding site" description="axial binding residue" evidence="12">
    <location>
        <position position="866"/>
    </location>
    <ligand>
        <name>heme b</name>
        <dbReference type="ChEBI" id="CHEBI:60344"/>
        <note>ligand shared with SDHC</note>
    </ligand>
    <ligandPart>
        <name>Fe</name>
        <dbReference type="ChEBI" id="CHEBI:18248"/>
    </ligandPart>
</feature>
<evidence type="ECO:0000256" key="8">
    <source>
        <dbReference type="ARBA" id="ARBA00022989"/>
    </source>
</evidence>
<dbReference type="SUPFAM" id="SSF117281">
    <property type="entry name" value="Kelch motif"/>
    <property type="match status" value="2"/>
</dbReference>
<evidence type="ECO:0000256" key="2">
    <source>
        <dbReference type="ARBA" id="ARBA00007294"/>
    </source>
</evidence>
<evidence type="ECO:0000256" key="7">
    <source>
        <dbReference type="ARBA" id="ARBA00022946"/>
    </source>
</evidence>
<dbReference type="InterPro" id="IPR007992">
    <property type="entry name" value="CybS"/>
</dbReference>
<feature type="domain" description="BTB" evidence="15">
    <location>
        <begin position="80"/>
        <end position="203"/>
    </location>
</feature>
<keyword evidence="7" id="KW-0809">Transit peptide</keyword>
<evidence type="ECO:0000256" key="1">
    <source>
        <dbReference type="ARBA" id="ARBA00004448"/>
    </source>
</evidence>
<evidence type="ECO:0000256" key="11">
    <source>
        <dbReference type="PIRSR" id="PIRSR607992-1"/>
    </source>
</evidence>
<evidence type="ECO:0000256" key="13">
    <source>
        <dbReference type="SAM" id="MobiDB-lite"/>
    </source>
</evidence>
<keyword evidence="8 14" id="KW-1133">Transmembrane helix</keyword>
<dbReference type="AlphaFoldDB" id="A0A914HI67"/>
<feature type="transmembrane region" description="Helical" evidence="14">
    <location>
        <begin position="895"/>
        <end position="913"/>
    </location>
</feature>
<dbReference type="WBParaSite" id="Gr19_v10_g17150.t2">
    <property type="protein sequence ID" value="Gr19_v10_g17150.t2"/>
    <property type="gene ID" value="Gr19_v10_g17150"/>
</dbReference>
<dbReference type="InterPro" id="IPR011333">
    <property type="entry name" value="SKP1/BTB/POZ_sf"/>
</dbReference>
<comment type="similarity">
    <text evidence="2">Belongs to the CybS family.</text>
</comment>
<dbReference type="Gene3D" id="1.20.1300.10">
    <property type="entry name" value="Fumarate reductase/succinate dehydrogenase, transmembrane subunit"/>
    <property type="match status" value="1"/>
</dbReference>
<sequence length="951" mass="104054">MSGQQGEDSLSNESSDQTFGLPLKTDNVRCRGTTGHYTDEWAEQEEMLAQADQMLLLKDDTHKDTLLSRLNTFRRNRAFCDVVLFVDGRELLAHRAVLAAISPPLFDLFLDSGGPSDEDDHTLLPAQALELAKAASQVATTSANRGQQPQLTSSQNGATSSTSSVVGDGGTAQMAFFEFPQADFESMEALVEFAYTARLRIASRRVKELYRTAFALQVFPVAQACAHWLAEHLTVSNCIGIRRQANLNEDLFLLKRSDTFIRDNVEAVVNESDGVRDFGAAESDGAHHKAPFLPSGDELAFRCLCFFQHKSRRAAGERIDTYIDSLTEKTHLLVAYADEHQQSNNNATTITSTSVNGGNSGRLQDANELEEKSLLGSCDLVKDYRRSKSIAANGKKTLTNSKPEQQPIIHVTGATPIKLNSACAGRLLSTQKEDIKFASRESLCSLSSCCSVGSVPSEGIAGSESLAGGNLAGSRQIICVQPTAPGFWRGADPRQSHQLGGKQYGWLCAFAGTWRGALCHWSRFFECSEELNIGDGVVQWRPLAPMCRERARFDASVVDGKVFAVAGSNGTNDLSSCEYFDPTTGHWTEVHPLERARSHNGCASLDGLLYCIGGSTDHKILTDCVRYDPKTDEWTDIAPLKAHRSQAGCTAWRGLVVCVGGCDLWNCLDSVEAYDPHTNQWRSLARLRTPRRGCAVAVLGNSLVEVLDSPNTHWRPGPSMQQSARVHHHAVSAPGIGIFVIGGFDGTQFLASMEVLESEDSGWRAWLEKREHTIWVFGNCIRILLLRKPLIKALNIMIRPICGQLMRKGAVHYSPTFKLVNTQMMTSSGASTSRYFAASMVPLLPVAYFVHGPFMDYALTAAIVLHSHWGIMVVIKDYARPLVIGETLANMAPVAGYIASVFLLFGLLMFNYNDCGLTKAFEMVFISLKGCDGAGNDPTHPVSDDQQTKSV</sequence>
<keyword evidence="3" id="KW-0880">Kelch repeat</keyword>
<keyword evidence="6" id="KW-0999">Mitochondrion inner membrane</keyword>
<evidence type="ECO:0000256" key="3">
    <source>
        <dbReference type="ARBA" id="ARBA00022441"/>
    </source>
</evidence>
<evidence type="ECO:0000313" key="17">
    <source>
        <dbReference type="WBParaSite" id="Gr19_v10_g17150.t2"/>
    </source>
</evidence>
<dbReference type="GO" id="GO:0046872">
    <property type="term" value="F:metal ion binding"/>
    <property type="evidence" value="ECO:0007669"/>
    <property type="project" value="UniProtKB-KW"/>
</dbReference>
<evidence type="ECO:0000256" key="5">
    <source>
        <dbReference type="ARBA" id="ARBA00022737"/>
    </source>
</evidence>
<dbReference type="InterPro" id="IPR034804">
    <property type="entry name" value="SQR/QFR_C/D"/>
</dbReference>
<dbReference type="CDD" id="cd03496">
    <property type="entry name" value="SQR_TypeC_CybS"/>
    <property type="match status" value="1"/>
</dbReference>
<feature type="region of interest" description="Disordered" evidence="13">
    <location>
        <begin position="1"/>
        <end position="25"/>
    </location>
</feature>
<dbReference type="PANTHER" id="PTHR45632:SF26">
    <property type="entry name" value="BTB DOMAIN-CONTAINING PROTEIN"/>
    <property type="match status" value="1"/>
</dbReference>
<dbReference type="Pfam" id="PF05328">
    <property type="entry name" value="CybS"/>
    <property type="match status" value="1"/>
</dbReference>
<evidence type="ECO:0000259" key="15">
    <source>
        <dbReference type="PROSITE" id="PS50097"/>
    </source>
</evidence>
<keyword evidence="16" id="KW-1185">Reference proteome</keyword>
<evidence type="ECO:0000256" key="14">
    <source>
        <dbReference type="SAM" id="Phobius"/>
    </source>
</evidence>
<dbReference type="Gene3D" id="3.30.710.10">
    <property type="entry name" value="Potassium Channel Kv1.1, Chain A"/>
    <property type="match status" value="1"/>
</dbReference>
<keyword evidence="5" id="KW-0677">Repeat</keyword>
<dbReference type="InterPro" id="IPR015915">
    <property type="entry name" value="Kelch-typ_b-propeller"/>
</dbReference>
<evidence type="ECO:0000256" key="9">
    <source>
        <dbReference type="ARBA" id="ARBA00023128"/>
    </source>
</evidence>
<evidence type="ECO:0000313" key="16">
    <source>
        <dbReference type="Proteomes" id="UP000887572"/>
    </source>
</evidence>